<dbReference type="InterPro" id="IPR011989">
    <property type="entry name" value="ARM-like"/>
</dbReference>
<dbReference type="Gene3D" id="1.25.10.10">
    <property type="entry name" value="Leucine-rich Repeat Variant"/>
    <property type="match status" value="1"/>
</dbReference>
<dbReference type="EMBL" id="JAGETZ010000006">
    <property type="protein sequence ID" value="MBO2010368.1"/>
    <property type="molecule type" value="Genomic_DNA"/>
</dbReference>
<comment type="caution">
    <text evidence="1">The sequence shown here is derived from an EMBL/GenBank/DDBJ whole genome shotgun (WGS) entry which is preliminary data.</text>
</comment>
<protein>
    <recommendedName>
        <fullName evidence="3">HEAT repeat domain-containing protein</fullName>
    </recommendedName>
</protein>
<sequence>METNQHIFPVLPQYEHLNLDELVDCLNHKSPQVRAGALAALGNSHWEQGLAPIVKAIKDAENRNTPWFGFVTVSWVGVVALLKTGDPTAQKLAREIVQEWGIEERAHLISWLKGFPAYAQALAS</sequence>
<dbReference type="SUPFAM" id="SSF48371">
    <property type="entry name" value="ARM repeat"/>
    <property type="match status" value="1"/>
</dbReference>
<keyword evidence="2" id="KW-1185">Reference proteome</keyword>
<proteinExistence type="predicted"/>
<reference evidence="1 2" key="1">
    <citation type="submission" date="2021-03" db="EMBL/GenBank/DDBJ databases">
        <authorList>
            <person name="Kim M.K."/>
        </authorList>
    </citation>
    <scope>NUCLEOTIDE SEQUENCE [LARGE SCALE GENOMIC DNA]</scope>
    <source>
        <strain evidence="1 2">BT442</strain>
    </source>
</reference>
<accession>A0ABS3QHB2</accession>
<evidence type="ECO:0008006" key="3">
    <source>
        <dbReference type="Google" id="ProtNLM"/>
    </source>
</evidence>
<evidence type="ECO:0000313" key="1">
    <source>
        <dbReference type="EMBL" id="MBO2010368.1"/>
    </source>
</evidence>
<name>A0ABS3QHB2_9BACT</name>
<dbReference type="RefSeq" id="WP_208175994.1">
    <property type="nucleotide sequence ID" value="NZ_JAGETZ010000006.1"/>
</dbReference>
<dbReference type="Proteomes" id="UP000664369">
    <property type="component" value="Unassembled WGS sequence"/>
</dbReference>
<evidence type="ECO:0000313" key="2">
    <source>
        <dbReference type="Proteomes" id="UP000664369"/>
    </source>
</evidence>
<organism evidence="1 2">
    <name type="scientific">Hymenobacter negativus</name>
    <dbReference type="NCBI Taxonomy" id="2795026"/>
    <lineage>
        <taxon>Bacteria</taxon>
        <taxon>Pseudomonadati</taxon>
        <taxon>Bacteroidota</taxon>
        <taxon>Cytophagia</taxon>
        <taxon>Cytophagales</taxon>
        <taxon>Hymenobacteraceae</taxon>
        <taxon>Hymenobacter</taxon>
    </lineage>
</organism>
<dbReference type="InterPro" id="IPR016024">
    <property type="entry name" value="ARM-type_fold"/>
</dbReference>
<gene>
    <name evidence="1" type="ORF">J4E00_15010</name>
</gene>